<accession>A3VHE4</accession>
<dbReference type="Proteomes" id="UP000002931">
    <property type="component" value="Unassembled WGS sequence"/>
</dbReference>
<proteinExistence type="predicted"/>
<keyword evidence="2" id="KW-1185">Reference proteome</keyword>
<name>A3VHE4_9RHOB</name>
<dbReference type="EMBL" id="AAMT01000009">
    <property type="protein sequence ID" value="EAQ12135.1"/>
    <property type="molecule type" value="Genomic_DNA"/>
</dbReference>
<feature type="non-terminal residue" evidence="1">
    <location>
        <position position="150"/>
    </location>
</feature>
<sequence length="150" mass="16168">MRDGQRAQIGRVVSRAVGQAHHHVEAFAARACPFRHGLAFEHRGQGVADGGERNAEVEGRIAVDFDPDGGLGIVERGVDVDQPLDPGHVVGQFAGQLFQDAQIGAEDLDLDRRFHRTHAARCAHREFGAGDGFQRVAHGARQILRGPAAL</sequence>
<evidence type="ECO:0000313" key="1">
    <source>
        <dbReference type="EMBL" id="EAQ12135.1"/>
    </source>
</evidence>
<evidence type="ECO:0000313" key="2">
    <source>
        <dbReference type="Proteomes" id="UP000002931"/>
    </source>
</evidence>
<organism evidence="1 2">
    <name type="scientific">Maritimibacter alkaliphilus HTCC2654</name>
    <dbReference type="NCBI Taxonomy" id="314271"/>
    <lineage>
        <taxon>Bacteria</taxon>
        <taxon>Pseudomonadati</taxon>
        <taxon>Pseudomonadota</taxon>
        <taxon>Alphaproteobacteria</taxon>
        <taxon>Rhodobacterales</taxon>
        <taxon>Roseobacteraceae</taxon>
        <taxon>Maritimibacter</taxon>
    </lineage>
</organism>
<protein>
    <submittedName>
        <fullName evidence="1">Uncharacterized protein</fullName>
    </submittedName>
</protein>
<comment type="caution">
    <text evidence="1">The sequence shown here is derived from an EMBL/GenBank/DDBJ whole genome shotgun (WGS) entry which is preliminary data.</text>
</comment>
<dbReference type="AlphaFoldDB" id="A3VHE4"/>
<reference evidence="1 2" key="1">
    <citation type="journal article" date="2010" name="J. Bacteriol.">
        <title>Genome sequences of Pelagibaca bermudensis HTCC2601T and Maritimibacter alkaliphilus HTCC2654T, the type strains of two marine Roseobacter genera.</title>
        <authorList>
            <person name="Thrash J.C."/>
            <person name="Cho J.C."/>
            <person name="Ferriera S."/>
            <person name="Johnson J."/>
            <person name="Vergin K.L."/>
            <person name="Giovannoni S.J."/>
        </authorList>
    </citation>
    <scope>NUCLEOTIDE SEQUENCE [LARGE SCALE GENOMIC DNA]</scope>
    <source>
        <strain evidence="1 2">HTCC2654</strain>
    </source>
</reference>
<dbReference type="HOGENOM" id="CLU_1744382_0_0_5"/>
<gene>
    <name evidence="1" type="ORF">RB2654_08017</name>
</gene>